<feature type="transmembrane region" description="Helical" evidence="5">
    <location>
        <begin position="194"/>
        <end position="213"/>
    </location>
</feature>
<keyword evidence="3 5" id="KW-1133">Transmembrane helix</keyword>
<dbReference type="OrthoDB" id="6086428at2759"/>
<feature type="transmembrane region" description="Helical" evidence="5">
    <location>
        <begin position="234"/>
        <end position="259"/>
    </location>
</feature>
<feature type="domain" description="G-protein coupled receptors family 1 profile" evidence="6">
    <location>
        <begin position="133"/>
        <end position="440"/>
    </location>
</feature>
<dbReference type="InterPro" id="IPR000276">
    <property type="entry name" value="GPCR_Rhodpsn"/>
</dbReference>
<dbReference type="KEGG" id="lak:106177615"/>
<evidence type="ECO:0000256" key="5">
    <source>
        <dbReference type="SAM" id="Phobius"/>
    </source>
</evidence>
<dbReference type="AlphaFoldDB" id="A0A1S3K0L0"/>
<dbReference type="GO" id="GO:0016020">
    <property type="term" value="C:membrane"/>
    <property type="evidence" value="ECO:0007669"/>
    <property type="project" value="UniProtKB-SubCell"/>
</dbReference>
<dbReference type="RefSeq" id="XP_013415904.1">
    <property type="nucleotide sequence ID" value="XM_013560450.1"/>
</dbReference>
<name>A0A1S3K0L0_LINAN</name>
<keyword evidence="4 5" id="KW-0472">Membrane</keyword>
<accession>A0A1S3K0L0</accession>
<keyword evidence="7" id="KW-1185">Reference proteome</keyword>
<organism evidence="7 8">
    <name type="scientific">Lingula anatina</name>
    <name type="common">Brachiopod</name>
    <name type="synonym">Lingula unguis</name>
    <dbReference type="NCBI Taxonomy" id="7574"/>
    <lineage>
        <taxon>Eukaryota</taxon>
        <taxon>Metazoa</taxon>
        <taxon>Spiralia</taxon>
        <taxon>Lophotrochozoa</taxon>
        <taxon>Brachiopoda</taxon>
        <taxon>Linguliformea</taxon>
        <taxon>Lingulata</taxon>
        <taxon>Lingulida</taxon>
        <taxon>Linguloidea</taxon>
        <taxon>Lingulidae</taxon>
        <taxon>Lingula</taxon>
    </lineage>
</organism>
<evidence type="ECO:0000259" key="6">
    <source>
        <dbReference type="PROSITE" id="PS50262"/>
    </source>
</evidence>
<dbReference type="PRINTS" id="PR00237">
    <property type="entry name" value="GPCRRHODOPSN"/>
</dbReference>
<evidence type="ECO:0000313" key="7">
    <source>
        <dbReference type="Proteomes" id="UP000085678"/>
    </source>
</evidence>
<dbReference type="PROSITE" id="PS50262">
    <property type="entry name" value="G_PROTEIN_RECEP_F1_2"/>
    <property type="match status" value="1"/>
</dbReference>
<evidence type="ECO:0000256" key="1">
    <source>
        <dbReference type="ARBA" id="ARBA00004370"/>
    </source>
</evidence>
<feature type="transmembrane region" description="Helical" evidence="5">
    <location>
        <begin position="419"/>
        <end position="442"/>
    </location>
</feature>
<feature type="transmembrane region" description="Helical" evidence="5">
    <location>
        <begin position="124"/>
        <end position="142"/>
    </location>
</feature>
<dbReference type="InterPro" id="IPR052954">
    <property type="entry name" value="GPCR-Ligand_Int"/>
</dbReference>
<evidence type="ECO:0000256" key="2">
    <source>
        <dbReference type="ARBA" id="ARBA00022692"/>
    </source>
</evidence>
<evidence type="ECO:0000256" key="4">
    <source>
        <dbReference type="ARBA" id="ARBA00023136"/>
    </source>
</evidence>
<dbReference type="PANTHER" id="PTHR46641:SF25">
    <property type="entry name" value="CNMAMIDE RECEPTOR-RELATED"/>
    <property type="match status" value="1"/>
</dbReference>
<dbReference type="Pfam" id="PF00001">
    <property type="entry name" value="7tm_1"/>
    <property type="match status" value="1"/>
</dbReference>
<dbReference type="Gene3D" id="1.20.1070.10">
    <property type="entry name" value="Rhodopsin 7-helix transmembrane proteins"/>
    <property type="match status" value="1"/>
</dbReference>
<dbReference type="GO" id="GO:0004930">
    <property type="term" value="F:G protein-coupled receptor activity"/>
    <property type="evidence" value="ECO:0007669"/>
    <property type="project" value="InterPro"/>
</dbReference>
<evidence type="ECO:0000256" key="3">
    <source>
        <dbReference type="ARBA" id="ARBA00022989"/>
    </source>
</evidence>
<reference evidence="8" key="1">
    <citation type="submission" date="2025-08" db="UniProtKB">
        <authorList>
            <consortium name="RefSeq"/>
        </authorList>
    </citation>
    <scope>IDENTIFICATION</scope>
    <source>
        <tissue evidence="8">Gonads</tissue>
    </source>
</reference>
<feature type="transmembrane region" description="Helical" evidence="5">
    <location>
        <begin position="154"/>
        <end position="174"/>
    </location>
</feature>
<feature type="transmembrane region" description="Helical" evidence="5">
    <location>
        <begin position="311"/>
        <end position="334"/>
    </location>
</feature>
<dbReference type="SUPFAM" id="SSF81321">
    <property type="entry name" value="Family A G protein-coupled receptor-like"/>
    <property type="match status" value="1"/>
</dbReference>
<dbReference type="GeneID" id="106177615"/>
<dbReference type="InterPro" id="IPR017452">
    <property type="entry name" value="GPCR_Rhodpsn_7TM"/>
</dbReference>
<sequence>MQIKSADKLPNFRKSFEMMKRRITMAKQFGISTILLLFFCQGYAVTVFERYWENVQTNIYGSLPEPELGNCTQTDYLKCTQVRRKESVTTARIRTHYSDYFNVSGTDYEHDAQISDYIRYVGRPLIYCIGLICNTLTICVFARKELRRVATCQFLIAVAVADILILINGIFYWIEYELLTPVMTASEVTCRITVFTVYCGPQISGITLIVMSIERLMRIIDPCAHERCFSIKMTRLYIVVIVLAMVLLNICIFFTNIYFKECSKWVCWNIYHDSRDILELHYERCRNCTDCDDCGVPGLLELLDFYDVYKWVAFAIYWALPCLLLPVINGWLLYQIYLARKRSRGTEEEISVPNHFHGSSDDGDLEDDVEREKAEKEVTIMLVLVTASYCILTTGFNFIQVGIIDVYGSGSDQDLIKFSYVYSVFILLFYLNHASNFFLYCISVRPYRDELKCMLMCFCECIARPLLKIKWACKGICRRNDEDENDTDETPLQMSGRSRIAYGSCV</sequence>
<comment type="subcellular location">
    <subcellularLocation>
        <location evidence="1">Membrane</location>
    </subcellularLocation>
</comment>
<keyword evidence="2 5" id="KW-0812">Transmembrane</keyword>
<dbReference type="PANTHER" id="PTHR46641">
    <property type="entry name" value="FMRFAMIDE RECEPTOR-RELATED"/>
    <property type="match status" value="1"/>
</dbReference>
<dbReference type="InParanoid" id="A0A1S3K0L0"/>
<gene>
    <name evidence="8" type="primary">LOC106177615</name>
</gene>
<evidence type="ECO:0000313" key="8">
    <source>
        <dbReference type="RefSeq" id="XP_013415904.1"/>
    </source>
</evidence>
<protein>
    <submittedName>
        <fullName evidence="8">Uncharacterized protein LOC106177615 isoform X1</fullName>
    </submittedName>
</protein>
<feature type="transmembrane region" description="Helical" evidence="5">
    <location>
        <begin position="378"/>
        <end position="399"/>
    </location>
</feature>
<proteinExistence type="predicted"/>
<dbReference type="Proteomes" id="UP000085678">
    <property type="component" value="Unplaced"/>
</dbReference>